<sequence>MSPSPTVAELYHAHRGWLLNWLRRRLGCPHDAGDLAQDTFVRVLLRADRDHPREPRAYLATLAHGLLVDHLRRRDLERAYLAELAARPEAVQPSAEDLAIAVDTLRAIDRLLDGLAPKVRAAYLYSRLDGLAHAEIAALLGVSVSRVRQYLSTAARHCYAQRYAG</sequence>
<protein>
    <submittedName>
        <fullName evidence="7">ECF Sigma factor</fullName>
    </submittedName>
</protein>
<dbReference type="Gene3D" id="1.10.10.10">
    <property type="entry name" value="Winged helix-like DNA-binding domain superfamily/Winged helix DNA-binding domain"/>
    <property type="match status" value="1"/>
</dbReference>
<accession>A0A1L6FC63</accession>
<feature type="domain" description="RNA polymerase sigma factor 70 region 4 type 2" evidence="6">
    <location>
        <begin position="106"/>
        <end position="158"/>
    </location>
</feature>
<evidence type="ECO:0000313" key="8">
    <source>
        <dbReference type="Proteomes" id="UP000185739"/>
    </source>
</evidence>
<reference evidence="7 8" key="1">
    <citation type="submission" date="2016-12" db="EMBL/GenBank/DDBJ databases">
        <title>Complete genome sequence of Thauera chlorobenzoica, a Betaproteobacterium degrading haloaromatics anaerobically to CO2 and halides.</title>
        <authorList>
            <person name="Goris T."/>
            <person name="Mergelsberg M."/>
            <person name="Boll M."/>
        </authorList>
    </citation>
    <scope>NUCLEOTIDE SEQUENCE [LARGE SCALE GENOMIC DNA]</scope>
    <source>
        <strain evidence="7 8">3CB1</strain>
    </source>
</reference>
<dbReference type="InterPro" id="IPR036388">
    <property type="entry name" value="WH-like_DNA-bd_sf"/>
</dbReference>
<dbReference type="PANTHER" id="PTHR43133">
    <property type="entry name" value="RNA POLYMERASE ECF-TYPE SIGMA FACTO"/>
    <property type="match status" value="1"/>
</dbReference>
<dbReference type="InterPro" id="IPR013324">
    <property type="entry name" value="RNA_pol_sigma_r3/r4-like"/>
</dbReference>
<keyword evidence="2" id="KW-0805">Transcription regulation</keyword>
<feature type="domain" description="RNA polymerase sigma-70 region 2" evidence="5">
    <location>
        <begin position="10"/>
        <end position="75"/>
    </location>
</feature>
<dbReference type="PANTHER" id="PTHR43133:SF63">
    <property type="entry name" value="RNA POLYMERASE SIGMA FACTOR FECI-RELATED"/>
    <property type="match status" value="1"/>
</dbReference>
<dbReference type="Gene3D" id="1.10.1740.10">
    <property type="match status" value="1"/>
</dbReference>
<comment type="similarity">
    <text evidence="1">Belongs to the sigma-70 factor family. ECF subfamily.</text>
</comment>
<keyword evidence="8" id="KW-1185">Reference proteome</keyword>
<evidence type="ECO:0000256" key="1">
    <source>
        <dbReference type="ARBA" id="ARBA00010641"/>
    </source>
</evidence>
<dbReference type="GO" id="GO:0003677">
    <property type="term" value="F:DNA binding"/>
    <property type="evidence" value="ECO:0007669"/>
    <property type="project" value="InterPro"/>
</dbReference>
<dbReference type="STRING" id="96773.Tchl_1640"/>
<dbReference type="SUPFAM" id="SSF88659">
    <property type="entry name" value="Sigma3 and sigma4 domains of RNA polymerase sigma factors"/>
    <property type="match status" value="1"/>
</dbReference>
<dbReference type="Pfam" id="PF04542">
    <property type="entry name" value="Sigma70_r2"/>
    <property type="match status" value="1"/>
</dbReference>
<dbReference type="InterPro" id="IPR039425">
    <property type="entry name" value="RNA_pol_sigma-70-like"/>
</dbReference>
<evidence type="ECO:0000256" key="4">
    <source>
        <dbReference type="ARBA" id="ARBA00023163"/>
    </source>
</evidence>
<evidence type="ECO:0000259" key="5">
    <source>
        <dbReference type="Pfam" id="PF04542"/>
    </source>
</evidence>
<name>A0A1L6FC63_9RHOO</name>
<dbReference type="GO" id="GO:0016987">
    <property type="term" value="F:sigma factor activity"/>
    <property type="evidence" value="ECO:0007669"/>
    <property type="project" value="UniProtKB-KW"/>
</dbReference>
<evidence type="ECO:0000313" key="7">
    <source>
        <dbReference type="EMBL" id="APR04498.1"/>
    </source>
</evidence>
<dbReference type="InterPro" id="IPR013325">
    <property type="entry name" value="RNA_pol_sigma_r2"/>
</dbReference>
<dbReference type="InterPro" id="IPR014284">
    <property type="entry name" value="RNA_pol_sigma-70_dom"/>
</dbReference>
<dbReference type="NCBIfam" id="TIGR02937">
    <property type="entry name" value="sigma70-ECF"/>
    <property type="match status" value="1"/>
</dbReference>
<dbReference type="GO" id="GO:0006352">
    <property type="term" value="P:DNA-templated transcription initiation"/>
    <property type="evidence" value="ECO:0007669"/>
    <property type="project" value="InterPro"/>
</dbReference>
<proteinExistence type="inferred from homology"/>
<gene>
    <name evidence="7" type="ORF">Tchl_1640</name>
</gene>
<dbReference type="InterPro" id="IPR007627">
    <property type="entry name" value="RNA_pol_sigma70_r2"/>
</dbReference>
<dbReference type="SUPFAM" id="SSF88946">
    <property type="entry name" value="Sigma2 domain of RNA polymerase sigma factors"/>
    <property type="match status" value="1"/>
</dbReference>
<evidence type="ECO:0000259" key="6">
    <source>
        <dbReference type="Pfam" id="PF08281"/>
    </source>
</evidence>
<dbReference type="InterPro" id="IPR013249">
    <property type="entry name" value="RNA_pol_sigma70_r4_t2"/>
</dbReference>
<organism evidence="7 8">
    <name type="scientific">Thauera chlorobenzoica</name>
    <dbReference type="NCBI Taxonomy" id="96773"/>
    <lineage>
        <taxon>Bacteria</taxon>
        <taxon>Pseudomonadati</taxon>
        <taxon>Pseudomonadota</taxon>
        <taxon>Betaproteobacteria</taxon>
        <taxon>Rhodocyclales</taxon>
        <taxon>Zoogloeaceae</taxon>
        <taxon>Thauera</taxon>
    </lineage>
</organism>
<keyword evidence="3" id="KW-0731">Sigma factor</keyword>
<keyword evidence="4" id="KW-0804">Transcription</keyword>
<evidence type="ECO:0000256" key="2">
    <source>
        <dbReference type="ARBA" id="ARBA00023015"/>
    </source>
</evidence>
<dbReference type="Proteomes" id="UP000185739">
    <property type="component" value="Chromosome"/>
</dbReference>
<dbReference type="Pfam" id="PF08281">
    <property type="entry name" value="Sigma70_r4_2"/>
    <property type="match status" value="1"/>
</dbReference>
<dbReference type="EMBL" id="CP018839">
    <property type="protein sequence ID" value="APR04498.1"/>
    <property type="molecule type" value="Genomic_DNA"/>
</dbReference>
<dbReference type="KEGG" id="tcl:Tchl_1640"/>
<dbReference type="AlphaFoldDB" id="A0A1L6FC63"/>
<dbReference type="NCBIfam" id="NF009180">
    <property type="entry name" value="PRK12528.1"/>
    <property type="match status" value="1"/>
</dbReference>
<evidence type="ECO:0000256" key="3">
    <source>
        <dbReference type="ARBA" id="ARBA00023082"/>
    </source>
</evidence>